<reference evidence="2 3" key="1">
    <citation type="journal article" date="2013" name="Nat. Commun.">
        <title>Genome analysis reveals insights into physiology and longevity of the Brandt's bat Myotis brandtii.</title>
        <authorList>
            <person name="Seim I."/>
            <person name="Fang X."/>
            <person name="Xiong Z."/>
            <person name="Lobanov A.V."/>
            <person name="Huang Z."/>
            <person name="Ma S."/>
            <person name="Feng Y."/>
            <person name="Turanov A.A."/>
            <person name="Zhu Y."/>
            <person name="Lenz T.L."/>
            <person name="Gerashchenko M.V."/>
            <person name="Fan D."/>
            <person name="Hee Yim S."/>
            <person name="Yao X."/>
            <person name="Jordan D."/>
            <person name="Xiong Y."/>
            <person name="Ma Y."/>
            <person name="Lyapunov A.N."/>
            <person name="Chen G."/>
            <person name="Kulakova O.I."/>
            <person name="Sun Y."/>
            <person name="Lee S.G."/>
            <person name="Bronson R.T."/>
            <person name="Moskalev A.A."/>
            <person name="Sunyaev S.R."/>
            <person name="Zhang G."/>
            <person name="Krogh A."/>
            <person name="Wang J."/>
            <person name="Gladyshev V.N."/>
        </authorList>
    </citation>
    <scope>NUCLEOTIDE SEQUENCE [LARGE SCALE GENOMIC DNA]</scope>
</reference>
<evidence type="ECO:0000313" key="2">
    <source>
        <dbReference type="EMBL" id="EPQ09687.1"/>
    </source>
</evidence>
<evidence type="ECO:0000313" key="3">
    <source>
        <dbReference type="Proteomes" id="UP000052978"/>
    </source>
</evidence>
<feature type="region of interest" description="Disordered" evidence="1">
    <location>
        <begin position="60"/>
        <end position="90"/>
    </location>
</feature>
<sequence length="174" mass="19018">MAQRFSALEHAAKNDLDAGGVLKRLIQPWLCLRLMLLCWYSFQRALPQLGCVAGSPQASGSRSKPCQLLPPPPHQHGQPRPSRQKAAQDWNGSTTITVLSHPVKYKDHHIDHFRLLLHLPGHPGPSEIGIEEGEEGASEDPAHGGDFGCPQSCRIDKAGVGEDTEALQRGSWQV</sequence>
<name>S7PMY2_MYOBR</name>
<dbReference type="AlphaFoldDB" id="S7PMY2"/>
<dbReference type="EMBL" id="KE162811">
    <property type="protein sequence ID" value="EPQ09687.1"/>
    <property type="molecule type" value="Genomic_DNA"/>
</dbReference>
<protein>
    <submittedName>
        <fullName evidence="2">Uncharacterized protein</fullName>
    </submittedName>
</protein>
<proteinExistence type="predicted"/>
<feature type="region of interest" description="Disordered" evidence="1">
    <location>
        <begin position="129"/>
        <end position="150"/>
    </location>
</feature>
<feature type="compositionally biased region" description="Acidic residues" evidence="1">
    <location>
        <begin position="129"/>
        <end position="138"/>
    </location>
</feature>
<accession>S7PMY2</accession>
<evidence type="ECO:0000256" key="1">
    <source>
        <dbReference type="SAM" id="MobiDB-lite"/>
    </source>
</evidence>
<keyword evidence="3" id="KW-1185">Reference proteome</keyword>
<dbReference type="Proteomes" id="UP000052978">
    <property type="component" value="Unassembled WGS sequence"/>
</dbReference>
<gene>
    <name evidence="2" type="ORF">D623_10001028</name>
</gene>
<organism evidence="2 3">
    <name type="scientific">Myotis brandtii</name>
    <name type="common">Brandt's bat</name>
    <dbReference type="NCBI Taxonomy" id="109478"/>
    <lineage>
        <taxon>Eukaryota</taxon>
        <taxon>Metazoa</taxon>
        <taxon>Chordata</taxon>
        <taxon>Craniata</taxon>
        <taxon>Vertebrata</taxon>
        <taxon>Euteleostomi</taxon>
        <taxon>Mammalia</taxon>
        <taxon>Eutheria</taxon>
        <taxon>Laurasiatheria</taxon>
        <taxon>Chiroptera</taxon>
        <taxon>Yangochiroptera</taxon>
        <taxon>Vespertilionidae</taxon>
        <taxon>Myotis</taxon>
    </lineage>
</organism>